<dbReference type="InterPro" id="IPR011659">
    <property type="entry name" value="WD40"/>
</dbReference>
<dbReference type="Pfam" id="PF07676">
    <property type="entry name" value="PD40"/>
    <property type="match status" value="1"/>
</dbReference>
<accession>A0A919J8J4</accession>
<dbReference type="InterPro" id="IPR011047">
    <property type="entry name" value="Quinoprotein_ADH-like_sf"/>
</dbReference>
<evidence type="ECO:0000259" key="5">
    <source>
        <dbReference type="SMART" id="SM00255"/>
    </source>
</evidence>
<dbReference type="Pfam" id="PF13676">
    <property type="entry name" value="TIR_2"/>
    <property type="match status" value="1"/>
</dbReference>
<evidence type="ECO:0000313" key="6">
    <source>
        <dbReference type="EMBL" id="GIE16088.1"/>
    </source>
</evidence>
<feature type="compositionally biased region" description="Basic and acidic residues" evidence="4">
    <location>
        <begin position="233"/>
        <end position="246"/>
    </location>
</feature>
<feature type="compositionally biased region" description="Low complexity" evidence="4">
    <location>
        <begin position="261"/>
        <end position="285"/>
    </location>
</feature>
<keyword evidence="2" id="KW-0677">Repeat</keyword>
<organism evidence="6 7">
    <name type="scientific">Paractinoplanes ferrugineus</name>
    <dbReference type="NCBI Taxonomy" id="113564"/>
    <lineage>
        <taxon>Bacteria</taxon>
        <taxon>Bacillati</taxon>
        <taxon>Actinomycetota</taxon>
        <taxon>Actinomycetes</taxon>
        <taxon>Micromonosporales</taxon>
        <taxon>Micromonosporaceae</taxon>
        <taxon>Paractinoplanes</taxon>
    </lineage>
</organism>
<feature type="region of interest" description="Disordered" evidence="4">
    <location>
        <begin position="623"/>
        <end position="646"/>
    </location>
</feature>
<feature type="repeat" description="WD" evidence="3">
    <location>
        <begin position="966"/>
        <end position="998"/>
    </location>
</feature>
<dbReference type="Gene3D" id="2.130.10.10">
    <property type="entry name" value="YVTN repeat-like/Quinoprotein amine dehydrogenase"/>
    <property type="match status" value="4"/>
</dbReference>
<dbReference type="PANTHER" id="PTHR44019">
    <property type="entry name" value="WD REPEAT-CONTAINING PROTEIN 55"/>
    <property type="match status" value="1"/>
</dbReference>
<feature type="compositionally biased region" description="Basic and acidic residues" evidence="4">
    <location>
        <begin position="286"/>
        <end position="303"/>
    </location>
</feature>
<dbReference type="Gene3D" id="3.40.50.10140">
    <property type="entry name" value="Toll/interleukin-1 receptor homology (TIR) domain"/>
    <property type="match status" value="1"/>
</dbReference>
<dbReference type="EMBL" id="BOMM01000077">
    <property type="protein sequence ID" value="GIE16088.1"/>
    <property type="molecule type" value="Genomic_DNA"/>
</dbReference>
<sequence>MTFDGFISYSHAADGRLAPAVQRGLHRLGKPWHRRRALWIFRDQTGLAVTPGLWSSIQTALDGSQYFVLMASPEAAGSPWVNREIEHWIATKTAERILPVVTDGEWAWDAERGDFAENSTAVPAALRGVFTEEPFFLDLRWARGSEHLSLHHSRFRDAIAQLAAPMHGLSKDELEGEDVRQHRRAKRLRSGAVATLVVLALIASLTGLSAVRNADRAKTAAAEALRQTQVANEQRDSAKRSAEDARVQQQLARQQQDRATRAAADAKQAERQAQAQQALADQAAADAKRQRKLADQATERKQEQQQLAREAAERARSAQKEADRLAAVAADKQRIAKEAAAQADKQLRIAVSRRLINQAGTTVADDPRTALMLGAAAQTINPDATTRGQLSGLLTATSFVGSIDGLGRTVAGPAGLLAGVGGDGLVQLWDVADPRKPFRLAVLGDKTADTPAFSPDGRTVAFINTDDLAVLWNIADRSHPSRIAVLPDEDTVTATAFTPDGATYITADWGGNIDLYDITDRMHPEQISTKRAFPNHRVDEMAVSSRGLLIVVQQIYTSHIDVSDPYFPVNAPVVMGYPGGAMTFTRDGTLLAVAGAGASVSLYDATATVPWTEADLMRAPVATAPPPTTTAPTPTSTVVRTPPGPVPTLEPDYAPYDTFNGLGDGIRSVAFSPDGTMVAAADSNGTAKVWNLLHPAAANTMQARGPIRTVSFDPTGKMLITGDDSGTTTIWNVRPPGAPDSLATLTVPDGKARATAFRPDGRSLLVARSGGKASMWNTTDPARPVRGDDLTLRGAAVGAVAFSADNSVVATIATADGALTVSDTRGAGRATTLATLPNGGGLQFSPDARTLAVFADNSTLMLWDLADRARPTLLARLTGAAFNMRAAFSPDGRTLATTGSDSTITLWNVANRAAPARLATIAGLSGPANALAFRPGGRYLASGDSDSKVVMWNVADPARPLRLGTMLGQASSVNAVAFSADGRTLVTGDAQGESILWDTTVPDGPVLLSRTRTNSIYPVIGSAFRPDGDTMAVTIQPNTSSATVTLWSVKNLNALRADPGKFACTVTGRGLTKDEWARYVPDLGYRKTC</sequence>
<feature type="repeat" description="WD" evidence="3">
    <location>
        <begin position="700"/>
        <end position="734"/>
    </location>
</feature>
<protein>
    <recommendedName>
        <fullName evidence="5">TIR domain-containing protein</fullName>
    </recommendedName>
</protein>
<dbReference type="InterPro" id="IPR015943">
    <property type="entry name" value="WD40/YVTN_repeat-like_dom_sf"/>
</dbReference>
<comment type="caution">
    <text evidence="6">The sequence shown here is derived from an EMBL/GenBank/DDBJ whole genome shotgun (WGS) entry which is preliminary data.</text>
</comment>
<name>A0A919J8J4_9ACTN</name>
<dbReference type="InterPro" id="IPR000157">
    <property type="entry name" value="TIR_dom"/>
</dbReference>
<dbReference type="SUPFAM" id="SSF50998">
    <property type="entry name" value="Quinoprotein alcohol dehydrogenase-like"/>
    <property type="match status" value="1"/>
</dbReference>
<dbReference type="InterPro" id="IPR001680">
    <property type="entry name" value="WD40_rpt"/>
</dbReference>
<dbReference type="InterPro" id="IPR019775">
    <property type="entry name" value="WD40_repeat_CS"/>
</dbReference>
<dbReference type="Proteomes" id="UP000598174">
    <property type="component" value="Unassembled WGS sequence"/>
</dbReference>
<dbReference type="SUPFAM" id="SSF52200">
    <property type="entry name" value="Toll/Interleukin receptor TIR domain"/>
    <property type="match status" value="1"/>
</dbReference>
<gene>
    <name evidence="6" type="ORF">Afe05nite_79280</name>
</gene>
<dbReference type="InterPro" id="IPR011044">
    <property type="entry name" value="Quino_amine_DH_bsu"/>
</dbReference>
<dbReference type="GO" id="GO:0007165">
    <property type="term" value="P:signal transduction"/>
    <property type="evidence" value="ECO:0007669"/>
    <property type="project" value="InterPro"/>
</dbReference>
<feature type="domain" description="TIR" evidence="5">
    <location>
        <begin position="2"/>
        <end position="146"/>
    </location>
</feature>
<evidence type="ECO:0000256" key="3">
    <source>
        <dbReference type="PROSITE-ProRule" id="PRU00221"/>
    </source>
</evidence>
<dbReference type="SUPFAM" id="SSF50969">
    <property type="entry name" value="YVTN repeat-like/Quinoprotein amine dehydrogenase"/>
    <property type="match status" value="1"/>
</dbReference>
<feature type="compositionally biased region" description="Low complexity" evidence="4">
    <location>
        <begin position="630"/>
        <end position="641"/>
    </location>
</feature>
<dbReference type="PANTHER" id="PTHR44019:SF8">
    <property type="entry name" value="POC1 CENTRIOLAR PROTEIN HOMOLOG"/>
    <property type="match status" value="1"/>
</dbReference>
<feature type="repeat" description="WD" evidence="3">
    <location>
        <begin position="659"/>
        <end position="692"/>
    </location>
</feature>
<dbReference type="CDD" id="cd00200">
    <property type="entry name" value="WD40"/>
    <property type="match status" value="1"/>
</dbReference>
<dbReference type="SMART" id="SM00255">
    <property type="entry name" value="TIR"/>
    <property type="match status" value="1"/>
</dbReference>
<dbReference type="Pfam" id="PF00400">
    <property type="entry name" value="WD40"/>
    <property type="match status" value="5"/>
</dbReference>
<dbReference type="PROSITE" id="PS50294">
    <property type="entry name" value="WD_REPEATS_REGION"/>
    <property type="match status" value="3"/>
</dbReference>
<feature type="repeat" description="WD" evidence="3">
    <location>
        <begin position="887"/>
        <end position="917"/>
    </location>
</feature>
<proteinExistence type="predicted"/>
<dbReference type="AlphaFoldDB" id="A0A919J8J4"/>
<dbReference type="InterPro" id="IPR050505">
    <property type="entry name" value="WDR55/POC1"/>
</dbReference>
<evidence type="ECO:0000313" key="7">
    <source>
        <dbReference type="Proteomes" id="UP000598174"/>
    </source>
</evidence>
<feature type="region of interest" description="Disordered" evidence="4">
    <location>
        <begin position="228"/>
        <end position="318"/>
    </location>
</feature>
<dbReference type="SUPFAM" id="SSF51004">
    <property type="entry name" value="C-terminal (heme d1) domain of cytochrome cd1-nitrite reductase"/>
    <property type="match status" value="1"/>
</dbReference>
<dbReference type="RefSeq" id="WP_203822429.1">
    <property type="nucleotide sequence ID" value="NZ_BAAABP010000036.1"/>
</dbReference>
<evidence type="ECO:0000256" key="1">
    <source>
        <dbReference type="ARBA" id="ARBA00022574"/>
    </source>
</evidence>
<evidence type="ECO:0000256" key="2">
    <source>
        <dbReference type="ARBA" id="ARBA00022737"/>
    </source>
</evidence>
<dbReference type="PROSITE" id="PS00678">
    <property type="entry name" value="WD_REPEATS_1"/>
    <property type="match status" value="3"/>
</dbReference>
<dbReference type="InterPro" id="IPR011048">
    <property type="entry name" value="Haem_d1_sf"/>
</dbReference>
<evidence type="ECO:0000256" key="4">
    <source>
        <dbReference type="SAM" id="MobiDB-lite"/>
    </source>
</evidence>
<reference evidence="6" key="1">
    <citation type="submission" date="2021-01" db="EMBL/GenBank/DDBJ databases">
        <title>Whole genome shotgun sequence of Actinoplanes ferrugineus NBRC 15555.</title>
        <authorList>
            <person name="Komaki H."/>
            <person name="Tamura T."/>
        </authorList>
    </citation>
    <scope>NUCLEOTIDE SEQUENCE</scope>
    <source>
        <strain evidence="6">NBRC 15555</strain>
    </source>
</reference>
<feature type="repeat" description="WD" evidence="3">
    <location>
        <begin position="921"/>
        <end position="954"/>
    </location>
</feature>
<dbReference type="InterPro" id="IPR035897">
    <property type="entry name" value="Toll_tir_struct_dom_sf"/>
</dbReference>
<keyword evidence="1 3" id="KW-0853">WD repeat</keyword>
<keyword evidence="7" id="KW-1185">Reference proteome</keyword>
<dbReference type="SMART" id="SM00320">
    <property type="entry name" value="WD40"/>
    <property type="match status" value="11"/>
</dbReference>
<dbReference type="PROSITE" id="PS50082">
    <property type="entry name" value="WD_REPEATS_2"/>
    <property type="match status" value="5"/>
</dbReference>